<reference evidence="1" key="1">
    <citation type="submission" date="2022-06" db="EMBL/GenBank/DDBJ databases">
        <title>Genomic Encyclopedia of Archaeal and Bacterial Type Strains, Phase II (KMG-II): from individual species to whole genera.</title>
        <authorList>
            <person name="Goeker M."/>
        </authorList>
    </citation>
    <scope>NUCLEOTIDE SEQUENCE</scope>
    <source>
        <strain evidence="1">DSM 43935</strain>
    </source>
</reference>
<proteinExistence type="predicted"/>
<keyword evidence="2" id="KW-1185">Reference proteome</keyword>
<protein>
    <submittedName>
        <fullName evidence="1">Uncharacterized protein</fullName>
    </submittedName>
</protein>
<evidence type="ECO:0000313" key="2">
    <source>
        <dbReference type="Proteomes" id="UP001206128"/>
    </source>
</evidence>
<dbReference type="AlphaFoldDB" id="A0AAE3GHF4"/>
<evidence type="ECO:0000313" key="1">
    <source>
        <dbReference type="EMBL" id="MCP2167439.1"/>
    </source>
</evidence>
<organism evidence="1 2">
    <name type="scientific">Goodfellowiella coeruleoviolacea</name>
    <dbReference type="NCBI Taxonomy" id="334858"/>
    <lineage>
        <taxon>Bacteria</taxon>
        <taxon>Bacillati</taxon>
        <taxon>Actinomycetota</taxon>
        <taxon>Actinomycetes</taxon>
        <taxon>Pseudonocardiales</taxon>
        <taxon>Pseudonocardiaceae</taxon>
        <taxon>Goodfellowiella</taxon>
    </lineage>
</organism>
<sequence>MSPETGEVAAQVVVRVPPTDAVMPNISWALSSAEPVALPCVVNVLAFVTEFVVAVSLVLALSTPPSPCCSCW</sequence>
<gene>
    <name evidence="1" type="ORF">LX83_004312</name>
</gene>
<name>A0AAE3GHF4_9PSEU</name>
<accession>A0AAE3GHF4</accession>
<dbReference type="EMBL" id="JAMTCK010000010">
    <property type="protein sequence ID" value="MCP2167439.1"/>
    <property type="molecule type" value="Genomic_DNA"/>
</dbReference>
<comment type="caution">
    <text evidence="1">The sequence shown here is derived from an EMBL/GenBank/DDBJ whole genome shotgun (WGS) entry which is preliminary data.</text>
</comment>
<dbReference type="RefSeq" id="WP_253774336.1">
    <property type="nucleotide sequence ID" value="NZ_JAMTCK010000010.1"/>
</dbReference>
<dbReference type="Proteomes" id="UP001206128">
    <property type="component" value="Unassembled WGS sequence"/>
</dbReference>